<evidence type="ECO:0000313" key="2">
    <source>
        <dbReference type="EMBL" id="KPL90983.1"/>
    </source>
</evidence>
<dbReference type="PANTHER" id="PTHR12631">
    <property type="entry name" value="ALPHA-L-IDURONIDASE"/>
    <property type="match status" value="1"/>
</dbReference>
<dbReference type="Proteomes" id="UP000050277">
    <property type="component" value="Unassembled WGS sequence"/>
</dbReference>
<gene>
    <name evidence="2" type="ORF">SE18_04265</name>
</gene>
<dbReference type="STRING" id="70996.SE18_04265"/>
<evidence type="ECO:0000313" key="3">
    <source>
        <dbReference type="Proteomes" id="UP000050277"/>
    </source>
</evidence>
<dbReference type="GO" id="GO:0004553">
    <property type="term" value="F:hydrolase activity, hydrolyzing O-glycosyl compounds"/>
    <property type="evidence" value="ECO:0007669"/>
    <property type="project" value="TreeGrafter"/>
</dbReference>
<keyword evidence="1" id="KW-0732">Signal</keyword>
<dbReference type="OrthoDB" id="9802522at2"/>
<dbReference type="InterPro" id="IPR051923">
    <property type="entry name" value="Glycosyl_Hydrolase_39"/>
</dbReference>
<evidence type="ECO:0008006" key="4">
    <source>
        <dbReference type="Google" id="ProtNLM"/>
    </source>
</evidence>
<organism evidence="2 3">
    <name type="scientific">Herpetosiphon geysericola</name>
    <dbReference type="NCBI Taxonomy" id="70996"/>
    <lineage>
        <taxon>Bacteria</taxon>
        <taxon>Bacillati</taxon>
        <taxon>Chloroflexota</taxon>
        <taxon>Chloroflexia</taxon>
        <taxon>Herpetosiphonales</taxon>
        <taxon>Herpetosiphonaceae</taxon>
        <taxon>Herpetosiphon</taxon>
    </lineage>
</organism>
<evidence type="ECO:0000256" key="1">
    <source>
        <dbReference type="SAM" id="SignalP"/>
    </source>
</evidence>
<dbReference type="PANTHER" id="PTHR12631:SF11">
    <property type="entry name" value="GLYCOSIDE HYDROLASE FAMILY 5 DOMAIN-CONTAINING PROTEIN"/>
    <property type="match status" value="1"/>
</dbReference>
<comment type="caution">
    <text evidence="2">The sequence shown here is derived from an EMBL/GenBank/DDBJ whole genome shotgun (WGS) entry which is preliminary data.</text>
</comment>
<protein>
    <recommendedName>
        <fullName evidence="4">Glycoside hydrolase family 5 domain-containing protein</fullName>
    </recommendedName>
</protein>
<accession>A0A0P6Z1M7</accession>
<reference evidence="2 3" key="1">
    <citation type="submission" date="2015-07" db="EMBL/GenBank/DDBJ databases">
        <title>Whole genome sequence of Herpetosiphon geysericola DSM 7119.</title>
        <authorList>
            <person name="Hemp J."/>
            <person name="Ward L.M."/>
            <person name="Pace L.A."/>
            <person name="Fischer W.W."/>
        </authorList>
    </citation>
    <scope>NUCLEOTIDE SEQUENCE [LARGE SCALE GENOMIC DNA]</scope>
    <source>
        <strain evidence="2 3">DSM 7119</strain>
    </source>
</reference>
<sequence length="532" mass="59081">MSRHALRRFALVCLLLGSVSGLGANYLPPSSTYLPVVMGNSEFTANTFVPSYSALFQFGLNPGYYGNGWDDQKIYAIGADAGAHSARASLPDSFIGQWGAAIRVPVFEYISTTLNFRENTVFLGEPRAAWRDSASYFSSNGTPVQSKLWQGMYEPIWDNGENGTPVNDANTFAVYAWQIASTYGKYMRFYEIINEPDYTSSPRAYANPGASGGSWWDSAPTPNELPNLNAPIYNYIRLLRIAYTVIKKTDPDSYVAPGGIGYASFLDALLRYSDNPDAGKITSQYPLTGGAYFDALSYHIYPQYGGSYWDNNAGGFVYARHSDRMSQVFQDQYYGMNQTLVNRNYNGTNFPRKPSIITETNVSRKAFNNYAGGEEIQRNYLIKAIVKGQQLGILQIYWFATGEGADYATAQDEYQLMGFYENLKRDAPNSQIMTSEGIANRTTYNQLYGWRYDAAATTALNLPTKIDGAAFRKNNQLRYVLWAKTTLDRNETASASINLSGTYSKVTWNGTSSIISGSNIQLTGAPIFLTPQ</sequence>
<dbReference type="InterPro" id="IPR017853">
    <property type="entry name" value="GH"/>
</dbReference>
<feature type="chain" id="PRO_5006134086" description="Glycoside hydrolase family 5 domain-containing protein" evidence="1">
    <location>
        <begin position="24"/>
        <end position="532"/>
    </location>
</feature>
<dbReference type="RefSeq" id="WP_054533176.1">
    <property type="nucleotide sequence ID" value="NZ_LGKP01000008.1"/>
</dbReference>
<feature type="signal peptide" evidence="1">
    <location>
        <begin position="1"/>
        <end position="23"/>
    </location>
</feature>
<keyword evidence="3" id="KW-1185">Reference proteome</keyword>
<proteinExistence type="predicted"/>
<name>A0A0P6Z1M7_9CHLR</name>
<dbReference type="Gene3D" id="3.20.20.80">
    <property type="entry name" value="Glycosidases"/>
    <property type="match status" value="1"/>
</dbReference>
<dbReference type="SUPFAM" id="SSF51445">
    <property type="entry name" value="(Trans)glycosidases"/>
    <property type="match status" value="1"/>
</dbReference>
<dbReference type="AlphaFoldDB" id="A0A0P6Z1M7"/>
<dbReference type="EMBL" id="LGKP01000008">
    <property type="protein sequence ID" value="KPL90983.1"/>
    <property type="molecule type" value="Genomic_DNA"/>
</dbReference>